<dbReference type="EC" id="2.5.1.18" evidence="5"/>
<dbReference type="InterPro" id="IPR004045">
    <property type="entry name" value="Glutathione_S-Trfase_N"/>
</dbReference>
<dbReference type="GO" id="GO:0006749">
    <property type="term" value="P:glutathione metabolic process"/>
    <property type="evidence" value="ECO:0007669"/>
    <property type="project" value="InterPro"/>
</dbReference>
<dbReference type="InterPro" id="IPR045073">
    <property type="entry name" value="Omega/Tau-like"/>
</dbReference>
<protein>
    <recommendedName>
        <fullName evidence="5">Glutathione S-transferase</fullName>
        <ecNumber evidence="5">2.5.1.18</ecNumber>
    </recommendedName>
</protein>
<dbReference type="AlphaFoldDB" id="A0A9P0ZJY9"/>
<dbReference type="InterPro" id="IPR040079">
    <property type="entry name" value="Glutathione_S-Trfase"/>
</dbReference>
<evidence type="ECO:0000259" key="6">
    <source>
        <dbReference type="PROSITE" id="PS50404"/>
    </source>
</evidence>
<evidence type="ECO:0000256" key="2">
    <source>
        <dbReference type="ARBA" id="ARBA00022679"/>
    </source>
</evidence>
<keyword evidence="2 5" id="KW-0808">Transferase</keyword>
<evidence type="ECO:0000256" key="1">
    <source>
        <dbReference type="ARBA" id="ARBA00022575"/>
    </source>
</evidence>
<dbReference type="FunFam" id="1.20.1050.10:FF:000016">
    <property type="entry name" value="Glutathione S-transferase U9"/>
    <property type="match status" value="1"/>
</dbReference>
<dbReference type="CDD" id="cd03185">
    <property type="entry name" value="GST_C_Tau"/>
    <property type="match status" value="1"/>
</dbReference>
<comment type="function">
    <text evidence="5">Is involved in the conjugation of reduced glutathione to a wide number of exogenous and endogenous hydrophobic electrophiles.</text>
</comment>
<dbReference type="PANTHER" id="PTHR11260">
    <property type="entry name" value="GLUTATHIONE S-TRANSFERASE, GST, SUPERFAMILY, GST DOMAIN CONTAINING"/>
    <property type="match status" value="1"/>
</dbReference>
<dbReference type="OrthoDB" id="4951845at2759"/>
<keyword evidence="1" id="KW-0216">Detoxification</keyword>
<evidence type="ECO:0000259" key="7">
    <source>
        <dbReference type="PROSITE" id="PS50405"/>
    </source>
</evidence>
<dbReference type="PROSITE" id="PS50405">
    <property type="entry name" value="GST_CTER"/>
    <property type="match status" value="1"/>
</dbReference>
<keyword evidence="5" id="KW-0963">Cytoplasm</keyword>
<comment type="similarity">
    <text evidence="3">Belongs to the GST superfamily. Tau family.</text>
</comment>
<proteinExistence type="inferred from homology"/>
<feature type="domain" description="GST C-terminal" evidence="7">
    <location>
        <begin position="91"/>
        <end position="224"/>
    </location>
</feature>
<dbReference type="Pfam" id="PF22041">
    <property type="entry name" value="GST_C_7"/>
    <property type="match status" value="1"/>
</dbReference>
<comment type="subcellular location">
    <subcellularLocation>
        <location evidence="5">Cytoplasm</location>
        <location evidence="5">Cytosol</location>
    </subcellularLocation>
</comment>
<name>A0A9P0ZJY9_CUSEU</name>
<evidence type="ECO:0000256" key="3">
    <source>
        <dbReference type="ARBA" id="ARBA00025743"/>
    </source>
</evidence>
<sequence length="229" mass="25515">MAMASETVKLLGAWASPYVIRARVALNLKSVDYDFLEEKFGSKSELLLKYNPVYKKIPVLVHNDKPVCESLIIVQYIDDAWSSGPPILPAHPYDRAIARFWATFIDDKWFPSLRGIAMAGEEEGKKEAAIKEVEEGLGLLEGAFQSCSKGKKFFGGESVGFLDIALGSSLGWVRVTEQFNSINLYDQAKVPGLAQWAQDFCTHDTVKDVMPPTDKLADFAKLIFSKMKK</sequence>
<dbReference type="SFLD" id="SFLDS00019">
    <property type="entry name" value="Glutathione_Transferase_(cytos"/>
    <property type="match status" value="1"/>
</dbReference>
<dbReference type="InterPro" id="IPR036249">
    <property type="entry name" value="Thioredoxin-like_sf"/>
</dbReference>
<dbReference type="GO" id="GO:0005829">
    <property type="term" value="C:cytosol"/>
    <property type="evidence" value="ECO:0007669"/>
    <property type="project" value="UniProtKB-SubCell"/>
</dbReference>
<gene>
    <name evidence="8" type="ORF">CEURO_LOCUS16543</name>
</gene>
<dbReference type="Gene3D" id="3.40.30.10">
    <property type="entry name" value="Glutaredoxin"/>
    <property type="match status" value="1"/>
</dbReference>
<dbReference type="InterPro" id="IPR045074">
    <property type="entry name" value="GST_C_Tau"/>
</dbReference>
<comment type="catalytic activity">
    <reaction evidence="4 5">
        <text>RX + glutathione = an S-substituted glutathione + a halide anion + H(+)</text>
        <dbReference type="Rhea" id="RHEA:16437"/>
        <dbReference type="ChEBI" id="CHEBI:15378"/>
        <dbReference type="ChEBI" id="CHEBI:16042"/>
        <dbReference type="ChEBI" id="CHEBI:17792"/>
        <dbReference type="ChEBI" id="CHEBI:57925"/>
        <dbReference type="ChEBI" id="CHEBI:90779"/>
        <dbReference type="EC" id="2.5.1.18"/>
    </reaction>
</comment>
<dbReference type="FunFam" id="3.40.30.10:FF:000044">
    <property type="entry name" value="Glutathione S-transferase GSTU6"/>
    <property type="match status" value="1"/>
</dbReference>
<dbReference type="SFLD" id="SFLDG01152">
    <property type="entry name" value="Main.3:_Omega-_and_Tau-like"/>
    <property type="match status" value="1"/>
</dbReference>
<accession>A0A9P0ZJY9</accession>
<feature type="domain" description="GST N-terminal" evidence="6">
    <location>
        <begin position="6"/>
        <end position="85"/>
    </location>
</feature>
<dbReference type="InterPro" id="IPR010987">
    <property type="entry name" value="Glutathione-S-Trfase_C-like"/>
</dbReference>
<dbReference type="PANTHER" id="PTHR11260:SF615">
    <property type="entry name" value="GLUTATHIONE S-TRANSFERASE U17"/>
    <property type="match status" value="1"/>
</dbReference>
<dbReference type="InterPro" id="IPR054416">
    <property type="entry name" value="GST_UstS-like_C"/>
</dbReference>
<evidence type="ECO:0000256" key="4">
    <source>
        <dbReference type="ARBA" id="ARBA00047960"/>
    </source>
</evidence>
<dbReference type="GO" id="GO:0004364">
    <property type="term" value="F:glutathione transferase activity"/>
    <property type="evidence" value="ECO:0007669"/>
    <property type="project" value="UniProtKB-UniRule"/>
</dbReference>
<dbReference type="SFLD" id="SFLDG00358">
    <property type="entry name" value="Main_(cytGST)"/>
    <property type="match status" value="1"/>
</dbReference>
<dbReference type="Proteomes" id="UP001152484">
    <property type="component" value="Unassembled WGS sequence"/>
</dbReference>
<dbReference type="InterPro" id="IPR036282">
    <property type="entry name" value="Glutathione-S-Trfase_C_sf"/>
</dbReference>
<dbReference type="Gene3D" id="1.20.1050.10">
    <property type="match status" value="1"/>
</dbReference>
<evidence type="ECO:0000256" key="5">
    <source>
        <dbReference type="RuleBase" id="RU369102"/>
    </source>
</evidence>
<comment type="caution">
    <text evidence="8">The sequence shown here is derived from an EMBL/GenBank/DDBJ whole genome shotgun (WGS) entry which is preliminary data.</text>
</comment>
<organism evidence="8 9">
    <name type="scientific">Cuscuta europaea</name>
    <name type="common">European dodder</name>
    <dbReference type="NCBI Taxonomy" id="41803"/>
    <lineage>
        <taxon>Eukaryota</taxon>
        <taxon>Viridiplantae</taxon>
        <taxon>Streptophyta</taxon>
        <taxon>Embryophyta</taxon>
        <taxon>Tracheophyta</taxon>
        <taxon>Spermatophyta</taxon>
        <taxon>Magnoliopsida</taxon>
        <taxon>eudicotyledons</taxon>
        <taxon>Gunneridae</taxon>
        <taxon>Pentapetalae</taxon>
        <taxon>asterids</taxon>
        <taxon>lamiids</taxon>
        <taxon>Solanales</taxon>
        <taxon>Convolvulaceae</taxon>
        <taxon>Cuscuteae</taxon>
        <taxon>Cuscuta</taxon>
        <taxon>Cuscuta subgen. Cuscuta</taxon>
    </lineage>
</organism>
<keyword evidence="9" id="KW-1185">Reference proteome</keyword>
<dbReference type="CDD" id="cd03058">
    <property type="entry name" value="GST_N_Tau"/>
    <property type="match status" value="1"/>
</dbReference>
<dbReference type="GO" id="GO:0009407">
    <property type="term" value="P:toxin catabolic process"/>
    <property type="evidence" value="ECO:0007669"/>
    <property type="project" value="UniProtKB-ARBA"/>
</dbReference>
<dbReference type="SUPFAM" id="SSF52833">
    <property type="entry name" value="Thioredoxin-like"/>
    <property type="match status" value="1"/>
</dbReference>
<dbReference type="SUPFAM" id="SSF47616">
    <property type="entry name" value="GST C-terminal domain-like"/>
    <property type="match status" value="1"/>
</dbReference>
<dbReference type="EMBL" id="CAMAPE010000046">
    <property type="protein sequence ID" value="CAH9104491.1"/>
    <property type="molecule type" value="Genomic_DNA"/>
</dbReference>
<dbReference type="Pfam" id="PF02798">
    <property type="entry name" value="GST_N"/>
    <property type="match status" value="1"/>
</dbReference>
<evidence type="ECO:0000313" key="8">
    <source>
        <dbReference type="EMBL" id="CAH9104491.1"/>
    </source>
</evidence>
<dbReference type="PROSITE" id="PS50404">
    <property type="entry name" value="GST_NTER"/>
    <property type="match status" value="1"/>
</dbReference>
<reference evidence="8" key="1">
    <citation type="submission" date="2022-07" db="EMBL/GenBank/DDBJ databases">
        <authorList>
            <person name="Macas J."/>
            <person name="Novak P."/>
            <person name="Neumann P."/>
        </authorList>
    </citation>
    <scope>NUCLEOTIDE SEQUENCE</scope>
</reference>
<evidence type="ECO:0000313" key="9">
    <source>
        <dbReference type="Proteomes" id="UP001152484"/>
    </source>
</evidence>